<reference evidence="15" key="1">
    <citation type="submission" date="2017-08" db="EMBL/GenBank/DDBJ databases">
        <title>A dynamic microbial community with high functional redundancy inhabits the cold, oxic subseafloor aquifer.</title>
        <authorList>
            <person name="Tully B.J."/>
            <person name="Wheat C.G."/>
            <person name="Glazer B.T."/>
            <person name="Huber J.A."/>
        </authorList>
    </citation>
    <scope>NUCLEOTIDE SEQUENCE [LARGE SCALE GENOMIC DNA]</scope>
</reference>
<evidence type="ECO:0000256" key="8">
    <source>
        <dbReference type="ARBA" id="ARBA00022989"/>
    </source>
</evidence>
<keyword evidence="2" id="KW-1003">Cell membrane</keyword>
<keyword evidence="10 12" id="KW-0472">Membrane</keyword>
<dbReference type="InterPro" id="IPR050083">
    <property type="entry name" value="HtpX_protease"/>
</dbReference>
<dbReference type="PANTHER" id="PTHR43221:SF1">
    <property type="entry name" value="PROTEASE HTPX"/>
    <property type="match status" value="1"/>
</dbReference>
<keyword evidence="6 11" id="KW-0378">Hydrolase</keyword>
<dbReference type="NCBIfam" id="NF003965">
    <property type="entry name" value="PRK05457.1"/>
    <property type="match status" value="1"/>
</dbReference>
<evidence type="ECO:0000256" key="12">
    <source>
        <dbReference type="SAM" id="Phobius"/>
    </source>
</evidence>
<evidence type="ECO:0000256" key="11">
    <source>
        <dbReference type="RuleBase" id="RU003983"/>
    </source>
</evidence>
<evidence type="ECO:0000256" key="3">
    <source>
        <dbReference type="ARBA" id="ARBA00022670"/>
    </source>
</evidence>
<dbReference type="GO" id="GO:0004222">
    <property type="term" value="F:metalloendopeptidase activity"/>
    <property type="evidence" value="ECO:0007669"/>
    <property type="project" value="InterPro"/>
</dbReference>
<dbReference type="GO" id="GO:0046872">
    <property type="term" value="F:metal ion binding"/>
    <property type="evidence" value="ECO:0007669"/>
    <property type="project" value="UniProtKB-KW"/>
</dbReference>
<keyword evidence="5" id="KW-0479">Metal-binding</keyword>
<evidence type="ECO:0000256" key="6">
    <source>
        <dbReference type="ARBA" id="ARBA00022801"/>
    </source>
</evidence>
<dbReference type="Gene3D" id="3.30.2010.10">
    <property type="entry name" value="Metalloproteases ('zincins'), catalytic domain"/>
    <property type="match status" value="1"/>
</dbReference>
<feature type="domain" description="Peptidase M48" evidence="13">
    <location>
        <begin position="83"/>
        <end position="301"/>
    </location>
</feature>
<gene>
    <name evidence="14" type="ORF">COB21_02110</name>
</gene>
<sequence length="304" mass="33958">MLRRILTFACLNIIIVLTLSIVLSIFQVSPYLTRHGLSVSSLLIFSLLWGFGGAFIALFFSKRFARMAMRVRLIKQGKTWDNNETRLVRLVEEICKKAKFPHTIELGIFQSKTLNAFATGRSQKTSMIAVSSALIETMNDNELSAVLAHELSHIRSGDMVSMTLLQGTINSFVIFLSRIIAYAITQMGRGQKSNNRSGSYFSFYITTFITEIILMIPGLMLLAFVSRKREFKADASAARVTSPASMIGALKTLKLGAIASKKEALELKPYAAAMINKSQKSKFRFFATHPPIEERIKQLEALDV</sequence>
<dbReference type="Pfam" id="PF01435">
    <property type="entry name" value="Peptidase_M48"/>
    <property type="match status" value="1"/>
</dbReference>
<keyword evidence="7 11" id="KW-0862">Zinc</keyword>
<comment type="cofactor">
    <cofactor evidence="11">
        <name>Zn(2+)</name>
        <dbReference type="ChEBI" id="CHEBI:29105"/>
    </cofactor>
    <text evidence="11">Binds 1 zinc ion per subunit.</text>
</comment>
<organism evidence="14 15">
    <name type="scientific">Aerophobetes bacterium</name>
    <dbReference type="NCBI Taxonomy" id="2030807"/>
    <lineage>
        <taxon>Bacteria</taxon>
        <taxon>Candidatus Aerophobota</taxon>
    </lineage>
</organism>
<dbReference type="EMBL" id="NVUK01000010">
    <property type="protein sequence ID" value="PCI77976.1"/>
    <property type="molecule type" value="Genomic_DNA"/>
</dbReference>
<dbReference type="AlphaFoldDB" id="A0A2A4X647"/>
<evidence type="ECO:0000256" key="2">
    <source>
        <dbReference type="ARBA" id="ARBA00022475"/>
    </source>
</evidence>
<evidence type="ECO:0000256" key="10">
    <source>
        <dbReference type="ARBA" id="ARBA00023136"/>
    </source>
</evidence>
<keyword evidence="9 11" id="KW-0482">Metalloprotease</keyword>
<evidence type="ECO:0000256" key="9">
    <source>
        <dbReference type="ARBA" id="ARBA00023049"/>
    </source>
</evidence>
<keyword evidence="4 12" id="KW-0812">Transmembrane</keyword>
<feature type="transmembrane region" description="Helical" evidence="12">
    <location>
        <begin position="204"/>
        <end position="225"/>
    </location>
</feature>
<evidence type="ECO:0000256" key="7">
    <source>
        <dbReference type="ARBA" id="ARBA00022833"/>
    </source>
</evidence>
<evidence type="ECO:0000259" key="13">
    <source>
        <dbReference type="Pfam" id="PF01435"/>
    </source>
</evidence>
<name>A0A2A4X647_UNCAE</name>
<feature type="transmembrane region" description="Helical" evidence="12">
    <location>
        <begin position="38"/>
        <end position="60"/>
    </location>
</feature>
<keyword evidence="8 12" id="KW-1133">Transmembrane helix</keyword>
<accession>A0A2A4X647</accession>
<evidence type="ECO:0000313" key="14">
    <source>
        <dbReference type="EMBL" id="PCI77976.1"/>
    </source>
</evidence>
<dbReference type="PANTHER" id="PTHR43221">
    <property type="entry name" value="PROTEASE HTPX"/>
    <property type="match status" value="1"/>
</dbReference>
<evidence type="ECO:0000256" key="4">
    <source>
        <dbReference type="ARBA" id="ARBA00022692"/>
    </source>
</evidence>
<dbReference type="GO" id="GO:0006508">
    <property type="term" value="P:proteolysis"/>
    <property type="evidence" value="ECO:0007669"/>
    <property type="project" value="UniProtKB-KW"/>
</dbReference>
<evidence type="ECO:0000256" key="1">
    <source>
        <dbReference type="ARBA" id="ARBA00004651"/>
    </source>
</evidence>
<comment type="caution">
    <text evidence="14">The sequence shown here is derived from an EMBL/GenBank/DDBJ whole genome shotgun (WGS) entry which is preliminary data.</text>
</comment>
<evidence type="ECO:0000256" key="5">
    <source>
        <dbReference type="ARBA" id="ARBA00022723"/>
    </source>
</evidence>
<feature type="transmembrane region" description="Helical" evidence="12">
    <location>
        <begin position="164"/>
        <end position="184"/>
    </location>
</feature>
<dbReference type="CDD" id="cd07335">
    <property type="entry name" value="M48B_HtpX_like"/>
    <property type="match status" value="1"/>
</dbReference>
<protein>
    <submittedName>
        <fullName evidence="14">Protease HtpX</fullName>
    </submittedName>
</protein>
<dbReference type="InterPro" id="IPR001915">
    <property type="entry name" value="Peptidase_M48"/>
</dbReference>
<keyword evidence="3 11" id="KW-0645">Protease</keyword>
<evidence type="ECO:0000313" key="15">
    <source>
        <dbReference type="Proteomes" id="UP000218775"/>
    </source>
</evidence>
<proteinExistence type="inferred from homology"/>
<comment type="similarity">
    <text evidence="11">Belongs to the peptidase M48 family.</text>
</comment>
<comment type="subcellular location">
    <subcellularLocation>
        <location evidence="1">Cell membrane</location>
        <topology evidence="1">Multi-pass membrane protein</topology>
    </subcellularLocation>
</comment>
<dbReference type="Proteomes" id="UP000218775">
    <property type="component" value="Unassembled WGS sequence"/>
</dbReference>
<feature type="transmembrane region" description="Helical" evidence="12">
    <location>
        <begin position="5"/>
        <end position="26"/>
    </location>
</feature>
<dbReference type="GO" id="GO:0005886">
    <property type="term" value="C:plasma membrane"/>
    <property type="evidence" value="ECO:0007669"/>
    <property type="project" value="UniProtKB-SubCell"/>
</dbReference>